<comment type="subcellular location">
    <subcellularLocation>
        <location evidence="1">Membrane</location>
        <topology evidence="1">Lipid-anchor</topology>
    </subcellularLocation>
</comment>
<keyword evidence="6 8" id="KW-0449">Lipoprotein</keyword>
<keyword evidence="5" id="KW-0564">Palmitate</keyword>
<dbReference type="Proteomes" id="UP000051977">
    <property type="component" value="Unassembled WGS sequence"/>
</dbReference>
<evidence type="ECO:0000256" key="3">
    <source>
        <dbReference type="ARBA" id="ARBA00022729"/>
    </source>
</evidence>
<sequence length="288" mass="31550">MKMKNHKGIIYTLLTIVVIIGIVFGLHALTGSSANSKNATITVGSQGSDYDIWNHIAKSPQAKKLGLKIKVKQITDGVQLNNATAQGSVNVNAFQSYSYLEAYNKEHKTAQLAALGTTYLEPLGIYSDKYKKVTQIPSHATIAIANNPANTARGLLLLQSAGLIKLKKNFGTLGNTNDIVSNPKHLKFKQIDDTTGPRVLHNVDAVLISNTVALEGHLNVLKDSIFHEKIDTDTRSNINVLATAKKNKSNASYKKLVKLYHEPAIQKYIKDQYAGTKVEVQKPLSYLK</sequence>
<keyword evidence="3" id="KW-0732">Signal</keyword>
<comment type="similarity">
    <text evidence="2">Belongs to the NlpA lipoprotein family.</text>
</comment>
<name>A0ABR5PEX8_9LACO</name>
<keyword evidence="4 7" id="KW-0472">Membrane</keyword>
<dbReference type="PANTHER" id="PTHR30429:SF3">
    <property type="entry name" value="LIPOPROTEIN"/>
    <property type="match status" value="1"/>
</dbReference>
<dbReference type="PANTHER" id="PTHR30429">
    <property type="entry name" value="D-METHIONINE-BINDING LIPOPROTEIN METQ"/>
    <property type="match status" value="1"/>
</dbReference>
<reference evidence="8 9" key="1">
    <citation type="journal article" date="2015" name="Genome Announc.">
        <title>Expanding the biotechnology potential of lactobacilli through comparative genomics of 213 strains and associated genera.</title>
        <authorList>
            <person name="Sun Z."/>
            <person name="Harris H.M."/>
            <person name="McCann A."/>
            <person name="Guo C."/>
            <person name="Argimon S."/>
            <person name="Zhang W."/>
            <person name="Yang X."/>
            <person name="Jeffery I.B."/>
            <person name="Cooney J.C."/>
            <person name="Kagawa T.F."/>
            <person name="Liu W."/>
            <person name="Song Y."/>
            <person name="Salvetti E."/>
            <person name="Wrobel A."/>
            <person name="Rasinkangas P."/>
            <person name="Parkhill J."/>
            <person name="Rea M.C."/>
            <person name="O'Sullivan O."/>
            <person name="Ritari J."/>
            <person name="Douillard F.P."/>
            <person name="Paul Ross R."/>
            <person name="Yang R."/>
            <person name="Briner A.E."/>
            <person name="Felis G.E."/>
            <person name="de Vos W.M."/>
            <person name="Barrangou R."/>
            <person name="Klaenhammer T.R."/>
            <person name="Caufield P.W."/>
            <person name="Cui Y."/>
            <person name="Zhang H."/>
            <person name="O'Toole P.W."/>
        </authorList>
    </citation>
    <scope>NUCLEOTIDE SEQUENCE [LARGE SCALE GENOMIC DNA]</scope>
    <source>
        <strain evidence="8 9">DSM 19907</strain>
    </source>
</reference>
<evidence type="ECO:0000256" key="4">
    <source>
        <dbReference type="ARBA" id="ARBA00023136"/>
    </source>
</evidence>
<dbReference type="Gene3D" id="3.40.190.10">
    <property type="entry name" value="Periplasmic binding protein-like II"/>
    <property type="match status" value="2"/>
</dbReference>
<accession>A0ABR5PEX8</accession>
<evidence type="ECO:0000256" key="7">
    <source>
        <dbReference type="SAM" id="Phobius"/>
    </source>
</evidence>
<keyword evidence="9" id="KW-1185">Reference proteome</keyword>
<evidence type="ECO:0000256" key="6">
    <source>
        <dbReference type="ARBA" id="ARBA00023288"/>
    </source>
</evidence>
<dbReference type="InterPro" id="IPR004872">
    <property type="entry name" value="Lipoprotein_NlpA"/>
</dbReference>
<evidence type="ECO:0000313" key="8">
    <source>
        <dbReference type="EMBL" id="KRL17620.1"/>
    </source>
</evidence>
<evidence type="ECO:0000313" key="9">
    <source>
        <dbReference type="Proteomes" id="UP000051977"/>
    </source>
</evidence>
<evidence type="ECO:0000256" key="5">
    <source>
        <dbReference type="ARBA" id="ARBA00023139"/>
    </source>
</evidence>
<dbReference type="EMBL" id="AZEI01000022">
    <property type="protein sequence ID" value="KRL17620.1"/>
    <property type="molecule type" value="Genomic_DNA"/>
</dbReference>
<keyword evidence="7" id="KW-1133">Transmembrane helix</keyword>
<dbReference type="Pfam" id="PF03180">
    <property type="entry name" value="Lipoprotein_9"/>
    <property type="match status" value="1"/>
</dbReference>
<feature type="transmembrane region" description="Helical" evidence="7">
    <location>
        <begin position="9"/>
        <end position="29"/>
    </location>
</feature>
<evidence type="ECO:0000256" key="1">
    <source>
        <dbReference type="ARBA" id="ARBA00004635"/>
    </source>
</evidence>
<protein>
    <submittedName>
        <fullName evidence="8">NLPA lipoprotein</fullName>
    </submittedName>
</protein>
<dbReference type="SUPFAM" id="SSF53850">
    <property type="entry name" value="Periplasmic binding protein-like II"/>
    <property type="match status" value="1"/>
</dbReference>
<keyword evidence="7" id="KW-0812">Transmembrane</keyword>
<organism evidence="8 9">
    <name type="scientific">Lentilactobacillus rapi DSM 19907 = JCM 15042</name>
    <dbReference type="NCBI Taxonomy" id="1423795"/>
    <lineage>
        <taxon>Bacteria</taxon>
        <taxon>Bacillati</taxon>
        <taxon>Bacillota</taxon>
        <taxon>Bacilli</taxon>
        <taxon>Lactobacillales</taxon>
        <taxon>Lactobacillaceae</taxon>
        <taxon>Lentilactobacillus</taxon>
    </lineage>
</organism>
<proteinExistence type="inferred from homology"/>
<comment type="caution">
    <text evidence="8">The sequence shown here is derived from an EMBL/GenBank/DDBJ whole genome shotgun (WGS) entry which is preliminary data.</text>
</comment>
<evidence type="ECO:0000256" key="2">
    <source>
        <dbReference type="ARBA" id="ARBA00008973"/>
    </source>
</evidence>
<gene>
    <name evidence="8" type="ORF">FD12_GL001752</name>
</gene>